<sequence>MSDSDWMVVLILLVGVPLAVWAGVAMLRDRR</sequence>
<proteinExistence type="predicted"/>
<feature type="transmembrane region" description="Helical" evidence="1">
    <location>
        <begin position="6"/>
        <end position="27"/>
    </location>
</feature>
<keyword evidence="1" id="KW-0472">Membrane</keyword>
<protein>
    <submittedName>
        <fullName evidence="2">Uncharacterized protein</fullName>
    </submittedName>
</protein>
<organism evidence="2 3">
    <name type="scientific">Nocardioides szechwanensis</name>
    <dbReference type="NCBI Taxonomy" id="1005944"/>
    <lineage>
        <taxon>Bacteria</taxon>
        <taxon>Bacillati</taxon>
        <taxon>Actinomycetota</taxon>
        <taxon>Actinomycetes</taxon>
        <taxon>Propionibacteriales</taxon>
        <taxon>Nocardioidaceae</taxon>
        <taxon>Nocardioides</taxon>
    </lineage>
</organism>
<dbReference type="AlphaFoldDB" id="A0A1H0I1V2"/>
<keyword evidence="1" id="KW-1133">Transmembrane helix</keyword>
<evidence type="ECO:0000313" key="2">
    <source>
        <dbReference type="EMBL" id="SDO25437.1"/>
    </source>
</evidence>
<reference evidence="2 3" key="1">
    <citation type="submission" date="2016-10" db="EMBL/GenBank/DDBJ databases">
        <authorList>
            <person name="de Groot N.N."/>
        </authorList>
    </citation>
    <scope>NUCLEOTIDE SEQUENCE [LARGE SCALE GENOMIC DNA]</scope>
    <source>
        <strain evidence="2 3">CGMCC 1.11147</strain>
    </source>
</reference>
<keyword evidence="3" id="KW-1185">Reference proteome</keyword>
<dbReference type="STRING" id="1005944.SAMN05192576_3654"/>
<dbReference type="Proteomes" id="UP000199004">
    <property type="component" value="Unassembled WGS sequence"/>
</dbReference>
<keyword evidence="1" id="KW-0812">Transmembrane</keyword>
<evidence type="ECO:0000313" key="3">
    <source>
        <dbReference type="Proteomes" id="UP000199004"/>
    </source>
</evidence>
<dbReference type="EMBL" id="FNIC01000007">
    <property type="protein sequence ID" value="SDO25437.1"/>
    <property type="molecule type" value="Genomic_DNA"/>
</dbReference>
<name>A0A1H0I1V2_9ACTN</name>
<gene>
    <name evidence="2" type="ORF">SAMN05192576_3654</name>
</gene>
<accession>A0A1H0I1V2</accession>
<evidence type="ECO:0000256" key="1">
    <source>
        <dbReference type="SAM" id="Phobius"/>
    </source>
</evidence>